<name>A0A926D3T4_9FIRM</name>
<dbReference type="EMBL" id="JACRSR010000001">
    <property type="protein sequence ID" value="MBC8530726.1"/>
    <property type="molecule type" value="Genomic_DNA"/>
</dbReference>
<gene>
    <name evidence="2" type="ORF">H8696_02570</name>
</gene>
<dbReference type="AlphaFoldDB" id="A0A926D3T4"/>
<evidence type="ECO:0000259" key="1">
    <source>
        <dbReference type="PROSITE" id="PS50075"/>
    </source>
</evidence>
<dbReference type="Pfam" id="PF00550">
    <property type="entry name" value="PP-binding"/>
    <property type="match status" value="1"/>
</dbReference>
<feature type="domain" description="Carrier" evidence="1">
    <location>
        <begin position="1"/>
        <end position="79"/>
    </location>
</feature>
<dbReference type="SUPFAM" id="SSF47336">
    <property type="entry name" value="ACP-like"/>
    <property type="match status" value="1"/>
</dbReference>
<dbReference type="Proteomes" id="UP000623172">
    <property type="component" value="Unassembled WGS sequence"/>
</dbReference>
<keyword evidence="3" id="KW-1185">Reference proteome</keyword>
<dbReference type="Gene3D" id="1.10.1200.10">
    <property type="entry name" value="ACP-like"/>
    <property type="match status" value="1"/>
</dbReference>
<evidence type="ECO:0000313" key="2">
    <source>
        <dbReference type="EMBL" id="MBC8530726.1"/>
    </source>
</evidence>
<protein>
    <submittedName>
        <fullName evidence="2">Acyl carrier protein</fullName>
    </submittedName>
</protein>
<dbReference type="InterPro" id="IPR036736">
    <property type="entry name" value="ACP-like_sf"/>
</dbReference>
<proteinExistence type="predicted"/>
<dbReference type="RefSeq" id="WP_249314696.1">
    <property type="nucleotide sequence ID" value="NZ_JACRSR010000001.1"/>
</dbReference>
<sequence length="81" mass="9307">MTKEAIYEELNEVFRDVFDDDSITVGNDTTSSDIEDWDSLEHINLVVAIEERFGMKFKMAEVTGMKNVGEMVDIIKERCGR</sequence>
<comment type="caution">
    <text evidence="2">The sequence shown here is derived from an EMBL/GenBank/DDBJ whole genome shotgun (WGS) entry which is preliminary data.</text>
</comment>
<evidence type="ECO:0000313" key="3">
    <source>
        <dbReference type="Proteomes" id="UP000623172"/>
    </source>
</evidence>
<reference evidence="2" key="1">
    <citation type="submission" date="2020-08" db="EMBL/GenBank/DDBJ databases">
        <title>Genome public.</title>
        <authorList>
            <person name="Liu C."/>
            <person name="Sun Q."/>
        </authorList>
    </citation>
    <scope>NUCLEOTIDE SEQUENCE</scope>
    <source>
        <strain evidence="2">NSJ-53</strain>
    </source>
</reference>
<dbReference type="PROSITE" id="PS50075">
    <property type="entry name" value="CARRIER"/>
    <property type="match status" value="1"/>
</dbReference>
<organism evidence="2 3">
    <name type="scientific">Gehongia tenuis</name>
    <dbReference type="NCBI Taxonomy" id="2763655"/>
    <lineage>
        <taxon>Bacteria</taxon>
        <taxon>Bacillati</taxon>
        <taxon>Bacillota</taxon>
        <taxon>Clostridia</taxon>
        <taxon>Christensenellales</taxon>
        <taxon>Christensenellaceae</taxon>
        <taxon>Gehongia</taxon>
    </lineage>
</organism>
<dbReference type="InterPro" id="IPR009081">
    <property type="entry name" value="PP-bd_ACP"/>
</dbReference>
<accession>A0A926D3T4</accession>